<dbReference type="InterPro" id="IPR013103">
    <property type="entry name" value="RVT_2"/>
</dbReference>
<evidence type="ECO:0000259" key="1">
    <source>
        <dbReference type="Pfam" id="PF07727"/>
    </source>
</evidence>
<organism evidence="2">
    <name type="scientific">Sesamum angustifolium</name>
    <dbReference type="NCBI Taxonomy" id="2727405"/>
    <lineage>
        <taxon>Eukaryota</taxon>
        <taxon>Viridiplantae</taxon>
        <taxon>Streptophyta</taxon>
        <taxon>Embryophyta</taxon>
        <taxon>Tracheophyta</taxon>
        <taxon>Spermatophyta</taxon>
        <taxon>Magnoliopsida</taxon>
        <taxon>eudicotyledons</taxon>
        <taxon>Gunneridae</taxon>
        <taxon>Pentapetalae</taxon>
        <taxon>asterids</taxon>
        <taxon>lamiids</taxon>
        <taxon>Lamiales</taxon>
        <taxon>Pedaliaceae</taxon>
        <taxon>Sesamum</taxon>
    </lineage>
</organism>
<gene>
    <name evidence="2" type="ORF">Sangu_2653700</name>
</gene>
<dbReference type="SUPFAM" id="SSF56672">
    <property type="entry name" value="DNA/RNA polymerases"/>
    <property type="match status" value="1"/>
</dbReference>
<dbReference type="Pfam" id="PF07727">
    <property type="entry name" value="RVT_2"/>
    <property type="match status" value="1"/>
</dbReference>
<dbReference type="EMBL" id="JACGWK010001440">
    <property type="protein sequence ID" value="KAL0288553.1"/>
    <property type="molecule type" value="Genomic_DNA"/>
</dbReference>
<feature type="domain" description="Reverse transcriptase Ty1/copia-type" evidence="1">
    <location>
        <begin position="2"/>
        <end position="127"/>
    </location>
</feature>
<sequence length="136" mass="15568">MVFKTKLRADGSVECYKACLVEKGYNQIEGIDYNESFSPVAKAIIVRVFLTIAAARARPIQQLDINNAFLHDYLDEDIYMIPPEGYHTEPGMVCKLECSLYGLKQASPQWNLEFTTKLREYGFFSLPMIIVVHFGY</sequence>
<comment type="caution">
    <text evidence="2">The sequence shown here is derived from an EMBL/GenBank/DDBJ whole genome shotgun (WGS) entry which is preliminary data.</text>
</comment>
<protein>
    <submittedName>
        <fullName evidence="2">Retrovirus-related Pol polyprotein from transposon TNT 1-94</fullName>
    </submittedName>
</protein>
<reference evidence="2" key="2">
    <citation type="journal article" date="2024" name="Plant">
        <title>Genomic evolution and insights into agronomic trait innovations of Sesamum species.</title>
        <authorList>
            <person name="Miao H."/>
            <person name="Wang L."/>
            <person name="Qu L."/>
            <person name="Liu H."/>
            <person name="Sun Y."/>
            <person name="Le M."/>
            <person name="Wang Q."/>
            <person name="Wei S."/>
            <person name="Zheng Y."/>
            <person name="Lin W."/>
            <person name="Duan Y."/>
            <person name="Cao H."/>
            <person name="Xiong S."/>
            <person name="Wang X."/>
            <person name="Wei L."/>
            <person name="Li C."/>
            <person name="Ma Q."/>
            <person name="Ju M."/>
            <person name="Zhao R."/>
            <person name="Li G."/>
            <person name="Mu C."/>
            <person name="Tian Q."/>
            <person name="Mei H."/>
            <person name="Zhang T."/>
            <person name="Gao T."/>
            <person name="Zhang H."/>
        </authorList>
    </citation>
    <scope>NUCLEOTIDE SEQUENCE</scope>
    <source>
        <strain evidence="2">G01</strain>
    </source>
</reference>
<proteinExistence type="predicted"/>
<dbReference type="AlphaFoldDB" id="A0AAW2J2X4"/>
<accession>A0AAW2J2X4</accession>
<name>A0AAW2J2X4_9LAMI</name>
<reference evidence="2" key="1">
    <citation type="submission" date="2020-06" db="EMBL/GenBank/DDBJ databases">
        <authorList>
            <person name="Li T."/>
            <person name="Hu X."/>
            <person name="Zhang T."/>
            <person name="Song X."/>
            <person name="Zhang H."/>
            <person name="Dai N."/>
            <person name="Sheng W."/>
            <person name="Hou X."/>
            <person name="Wei L."/>
        </authorList>
    </citation>
    <scope>NUCLEOTIDE SEQUENCE</scope>
    <source>
        <strain evidence="2">G01</strain>
        <tissue evidence="2">Leaf</tissue>
    </source>
</reference>
<dbReference type="InterPro" id="IPR043502">
    <property type="entry name" value="DNA/RNA_pol_sf"/>
</dbReference>
<evidence type="ECO:0000313" key="2">
    <source>
        <dbReference type="EMBL" id="KAL0288553.1"/>
    </source>
</evidence>